<comment type="subcellular location">
    <subcellularLocation>
        <location evidence="1">Nucleus</location>
        <location evidence="1">Nucleolus</location>
    </subcellularLocation>
</comment>
<keyword evidence="1" id="KW-0690">Ribosome biogenesis</keyword>
<dbReference type="PANTHER" id="PTHR13457:SF1">
    <property type="entry name" value="HEAT REPEAT-CONTAINING PROTEIN 1"/>
    <property type="match status" value="1"/>
</dbReference>
<dbReference type="GO" id="GO:0045943">
    <property type="term" value="P:positive regulation of transcription by RNA polymerase I"/>
    <property type="evidence" value="ECO:0007669"/>
    <property type="project" value="TreeGrafter"/>
</dbReference>
<dbReference type="GO" id="GO:0030515">
    <property type="term" value="F:snoRNA binding"/>
    <property type="evidence" value="ECO:0007669"/>
    <property type="project" value="TreeGrafter"/>
</dbReference>
<evidence type="ECO:0000256" key="1">
    <source>
        <dbReference type="RuleBase" id="RU367065"/>
    </source>
</evidence>
<protein>
    <recommendedName>
        <fullName evidence="1">HEAT repeat-containing protein 1</fullName>
    </recommendedName>
</protein>
<dbReference type="EMBL" id="GL833120">
    <property type="protein sequence ID" value="EGB13046.1"/>
    <property type="molecule type" value="Genomic_DNA"/>
</dbReference>
<keyword evidence="1" id="KW-0698">rRNA processing</keyword>
<dbReference type="OMA" id="WWADSAS"/>
<dbReference type="KEGG" id="aaf:AURANDRAFT_70565"/>
<evidence type="ECO:0000313" key="4">
    <source>
        <dbReference type="Proteomes" id="UP000002729"/>
    </source>
</evidence>
<reference evidence="3 4" key="1">
    <citation type="journal article" date="2011" name="Proc. Natl. Acad. Sci. U.S.A.">
        <title>Niche of harmful alga Aureococcus anophagefferens revealed through ecogenomics.</title>
        <authorList>
            <person name="Gobler C.J."/>
            <person name="Berry D.L."/>
            <person name="Dyhrman S.T."/>
            <person name="Wilhelm S.W."/>
            <person name="Salamov A."/>
            <person name="Lobanov A.V."/>
            <person name="Zhang Y."/>
            <person name="Collier J.L."/>
            <person name="Wurch L.L."/>
            <person name="Kustka A.B."/>
            <person name="Dill B.D."/>
            <person name="Shah M."/>
            <person name="VerBerkmoes N.C."/>
            <person name="Kuo A."/>
            <person name="Terry A."/>
            <person name="Pangilinan J."/>
            <person name="Lindquist E.A."/>
            <person name="Lucas S."/>
            <person name="Paulsen I.T."/>
            <person name="Hattenrath-Lehmann T.K."/>
            <person name="Talmage S.C."/>
            <person name="Walker E.A."/>
            <person name="Koch F."/>
            <person name="Burson A.M."/>
            <person name="Marcoval M.A."/>
            <person name="Tang Y.Z."/>
            <person name="Lecleir G.R."/>
            <person name="Coyne K.J."/>
            <person name="Berg G.M."/>
            <person name="Bertrand E.M."/>
            <person name="Saito M.A."/>
            <person name="Gladyshev V.N."/>
            <person name="Grigoriev I.V."/>
        </authorList>
    </citation>
    <scope>NUCLEOTIDE SEQUENCE [LARGE SCALE GENOMIC DNA]</scope>
    <source>
        <strain evidence="4">CCMP 1984</strain>
    </source>
</reference>
<dbReference type="OrthoDB" id="10692888at2759"/>
<keyword evidence="1" id="KW-0539">Nucleus</keyword>
<dbReference type="GO" id="GO:0030686">
    <property type="term" value="C:90S preribosome"/>
    <property type="evidence" value="ECO:0007669"/>
    <property type="project" value="TreeGrafter"/>
</dbReference>
<accession>F0XW18</accession>
<keyword evidence="4" id="KW-1185">Reference proteome</keyword>
<dbReference type="Proteomes" id="UP000002729">
    <property type="component" value="Unassembled WGS sequence"/>
</dbReference>
<name>F0XW18_AURAN</name>
<keyword evidence="1" id="KW-0687">Ribonucleoprotein</keyword>
<feature type="region of interest" description="Disordered" evidence="2">
    <location>
        <begin position="1366"/>
        <end position="1395"/>
    </location>
</feature>
<dbReference type="PANTHER" id="PTHR13457">
    <property type="entry name" value="BAP28"/>
    <property type="match status" value="1"/>
</dbReference>
<organism evidence="4">
    <name type="scientific">Aureococcus anophagefferens</name>
    <name type="common">Harmful bloom alga</name>
    <dbReference type="NCBI Taxonomy" id="44056"/>
    <lineage>
        <taxon>Eukaryota</taxon>
        <taxon>Sar</taxon>
        <taxon>Stramenopiles</taxon>
        <taxon>Ochrophyta</taxon>
        <taxon>Pelagophyceae</taxon>
        <taxon>Pelagomonadales</taxon>
        <taxon>Pelagomonadaceae</taxon>
        <taxon>Aureococcus</taxon>
    </lineage>
</organism>
<feature type="region of interest" description="Disordered" evidence="2">
    <location>
        <begin position="2141"/>
        <end position="2187"/>
    </location>
</feature>
<dbReference type="GO" id="GO:0000462">
    <property type="term" value="P:maturation of SSU-rRNA from tricistronic rRNA transcript (SSU-rRNA, 5.8S rRNA, LSU-rRNA)"/>
    <property type="evidence" value="ECO:0007669"/>
    <property type="project" value="TreeGrafter"/>
</dbReference>
<dbReference type="InterPro" id="IPR040191">
    <property type="entry name" value="UTP10"/>
</dbReference>
<dbReference type="GO" id="GO:0034455">
    <property type="term" value="C:t-UTP complex"/>
    <property type="evidence" value="ECO:0007669"/>
    <property type="project" value="TreeGrafter"/>
</dbReference>
<comment type="similarity">
    <text evidence="1">Belongs to the HEATR1/UTP10 family.</text>
</comment>
<dbReference type="GeneID" id="20227821"/>
<evidence type="ECO:0000256" key="2">
    <source>
        <dbReference type="SAM" id="MobiDB-lite"/>
    </source>
</evidence>
<comment type="function">
    <text evidence="1">Involved in nucleolar processing of pre-18S ribosomal RNA.</text>
</comment>
<proteinExistence type="inferred from homology"/>
<dbReference type="InParanoid" id="F0XW18"/>
<gene>
    <name evidence="3" type="ORF">AURANDRAFT_70565</name>
</gene>
<dbReference type="RefSeq" id="XP_009032653.1">
    <property type="nucleotide sequence ID" value="XM_009034405.1"/>
</dbReference>
<sequence length="2187" mass="216749">MALPLFGQQGGVSRKQAPSLLETEHAASDAELLESARAALRDLCDGGARALDGFGASLLGPASAEADRPTMDAAARDAHDAALRAFVFALAPVGGRFEAHVILDYLARTADLLEACPADALRLLAPHCAASPSAARVFCRCALASPRLPRKWAFAVPAAKEAERAAVADARPVALPAALFGNACAADAAFAEDVAGHAVACAGAAADAVEALTNGAAADLPRTFAPIFAFAARSLSRAAARGRDGKLARRLLPKASALLDTRGPCAPDARACAEAVLLALCGQGSLSDDASDAAAASVIDASLRTGALEKRSLAVALTVAASKSCRARGAAGALPRAALLKVVAAPNVEAVARSLEGDAAAKVLCPQLADLAASDDGDAAFRVLETAFLGAGAPHAALALRSVARREATPRVAAVVAAAARACGSGVLAGVLADDARLGALLEGDRSPALAAVRIVHGCADVAAAIRDLAAAPGDDAASALAALAAGPGAWDHLRLVFGHTSLVEALETAPCEPLDDALRTLATAAPPPDLAAAFYGGLLARADLRRRAGDASWLDLAAPALRDGVPPLEVAGRARRAPPLVLALAAGDGALIAEALAAPGLAGDVARRIGPGPDGRTWARAVDAYVGNAADAADAAAVAAPRLVDLAADDATVGEIADRCLRALAAAPGRRALAQEWGLRRLADRGDLAAGVDATAAALGVDGLVGVVAYVAAHPAPPAGAAAAALGALGDAAAKKRAAAKPQTPDAAVPALVACLASADGDLRAAAAETCAQLTGSPARTALATFARGRRAALAADGRTLGRALGAALVEDADGPLAAAVYASIAAPFDGRGGDAALAAAVAAALGDKLAWSDGALGPALRSALGVAADDDDAPKKRKARGTKLGAKVAPKAAPAAAAAAPFGAARAASFLAASFLAAKLGGGDGGDDDGAAARVCLAALGAAGAEAPAGDDYARQAWAAAPAPSARAVVLGALAGAPEPALRRCFSDAERTQLFAALLALLRRDGAALAEDRASALAAVAAVAPKSAWPRAWAAALRRPGVAGLEGDCAALLEASEAPGARDGGWLRPLFAAAKKLRAAAAWATLRAVLAAARGLLEGDGAHSIAAADVAGDVAFLVDAASADDGGAREGAARTLALVVEADAAAAAAHWARALGAARGSSVGARVAAAVAAAALERGAAPAALFDAALAPAEADDDPSLLRAVADALGSAGPAAVALACLARRRPRTADRVLERGDADDQVKALGHVARSCRPLLVAARADEAFDGAESGAFLEPCFAAGAAAAPVAVRDVARSPGAALSLVAVAAGFVRKRVLKLSHEPELAAGRHRGRKRRRNGDDADRLAAQRFRLVLCQELSGGLGLVPGDPARDDDDAARPRAFSTASRPDDDDAWPAGEAPCGARHFAHAGRALGRALKRALGLLDAPGLLSFVEKVLSRPCPTRARDATTRALDERLDRERPLFRAREPGGPPAATPFARVLLEETLPSLARAVSGDVEHPLEDTADARHASLVAAKMADVLARALAESCRGDDGARFEVLVEAACAALPPACDGAAVEAYGPERPAAVFALVQTLLATLRDAALPALGAGLPRCLDAVDAVLAVAAADARAARRLGSLRAAALRTVLVVAATVPRFAHVRAAEAEAGRKIADALARGVEPRVLLPAVVAAHDAAAAAGGPAAAAALRVALPCVARMGRGAAKAHAATVASLALGAVDHRARLGGAVQGAVDAAATELSLALLSKLGDAELVDWLRAAAAWAAAAPDAAAPAAVLRPAPATDDEAAARRSAFYYQVATLATRFREIAAPRCLDACYDQCVRDMACPAEARAGKKKRKRADAVAAAARRLLSYRALGCVAAVVGHLGERLAGDRFDAALEPLSAALTYDAAVWAAPAAFAAFVAAAAAPAAAALGDAVGDPARRRDLALRLMLLARDGDGPTRRGALAAVRSLCDALREDAADFANQLVQGVAECLDDPECAPDARALVLLVESHTGIRLAGSLARSPARGVARCDSESQSHSGAAAAGGGGGCCGASGGCCGASGGGGAIASGGGAIAAGGADRSGGGATAHMSAGGAAGATAGGATGATGGGATGCCCWYCRAAIWSKRSKGFAGGWNAGGSGAGAGDDRGVCVGLKESRSASGGGGGAAGAARSGAAFRSPTLSSGPEGCAARIDSGVASRMRR</sequence>
<evidence type="ECO:0000313" key="3">
    <source>
        <dbReference type="EMBL" id="EGB13046.1"/>
    </source>
</evidence>
<dbReference type="GO" id="GO:0032040">
    <property type="term" value="C:small-subunit processome"/>
    <property type="evidence" value="ECO:0007669"/>
    <property type="project" value="TreeGrafter"/>
</dbReference>